<dbReference type="SUPFAM" id="SSF55136">
    <property type="entry name" value="Probable bacterial effector-binding domain"/>
    <property type="match status" value="1"/>
</dbReference>
<dbReference type="PATRIC" id="fig|28084.5.peg.1702"/>
<comment type="caution">
    <text evidence="2">The sequence shown here is derived from an EMBL/GenBank/DDBJ whole genome shotgun (WGS) entry which is preliminary data.</text>
</comment>
<dbReference type="PANTHER" id="PTHR36444">
    <property type="entry name" value="TRANSCRIPTIONAL REGULATOR PROTEIN YOBU-RELATED"/>
    <property type="match status" value="1"/>
</dbReference>
<dbReference type="Pfam" id="PF14526">
    <property type="entry name" value="Cass2"/>
    <property type="match status" value="1"/>
</dbReference>
<dbReference type="EMBL" id="LNXW01000013">
    <property type="protein sequence ID" value="KTC79548.1"/>
    <property type="molecule type" value="Genomic_DNA"/>
</dbReference>
<organism evidence="2 3">
    <name type="scientific">Legionella cherrii</name>
    <dbReference type="NCBI Taxonomy" id="28084"/>
    <lineage>
        <taxon>Bacteria</taxon>
        <taxon>Pseudomonadati</taxon>
        <taxon>Pseudomonadota</taxon>
        <taxon>Gammaproteobacteria</taxon>
        <taxon>Legionellales</taxon>
        <taxon>Legionellaceae</taxon>
        <taxon>Legionella</taxon>
    </lineage>
</organism>
<evidence type="ECO:0000313" key="2">
    <source>
        <dbReference type="EMBL" id="KTC79548.1"/>
    </source>
</evidence>
<dbReference type="AlphaFoldDB" id="A0A0W0S7H4"/>
<reference evidence="2 3" key="1">
    <citation type="submission" date="2015-11" db="EMBL/GenBank/DDBJ databases">
        <title>Genomic analysis of 38 Legionella species identifies large and diverse effector repertoires.</title>
        <authorList>
            <person name="Burstein D."/>
            <person name="Amaro F."/>
            <person name="Zusman T."/>
            <person name="Lifshitz Z."/>
            <person name="Cohen O."/>
            <person name="Gilbert J.A."/>
            <person name="Pupko T."/>
            <person name="Shuman H.A."/>
            <person name="Segal G."/>
        </authorList>
    </citation>
    <scope>NUCLEOTIDE SEQUENCE [LARGE SCALE GENOMIC DNA]</scope>
    <source>
        <strain evidence="2 3">ORW</strain>
    </source>
</reference>
<dbReference type="InterPro" id="IPR010499">
    <property type="entry name" value="AraC_E-bd"/>
</dbReference>
<protein>
    <submittedName>
        <fullName evidence="2">Transcription activator</fullName>
    </submittedName>
</protein>
<dbReference type="InterPro" id="IPR011256">
    <property type="entry name" value="Reg_factor_effector_dom_sf"/>
</dbReference>
<accession>A0A0W0S7H4</accession>
<dbReference type="Proteomes" id="UP000054921">
    <property type="component" value="Unassembled WGS sequence"/>
</dbReference>
<dbReference type="PANTHER" id="PTHR36444:SF2">
    <property type="entry name" value="TRANSCRIPTIONAL REGULATOR PROTEIN YOBU-RELATED"/>
    <property type="match status" value="1"/>
</dbReference>
<dbReference type="SMART" id="SM00871">
    <property type="entry name" value="AraC_E_bind"/>
    <property type="match status" value="1"/>
</dbReference>
<dbReference type="STRING" id="28084.Lche_1568"/>
<dbReference type="InterPro" id="IPR029441">
    <property type="entry name" value="Cass2"/>
</dbReference>
<evidence type="ECO:0000313" key="3">
    <source>
        <dbReference type="Proteomes" id="UP000054921"/>
    </source>
</evidence>
<name>A0A0W0S7H4_9GAMM</name>
<dbReference type="InterPro" id="IPR053182">
    <property type="entry name" value="YobU-like_regulator"/>
</dbReference>
<proteinExistence type="predicted"/>
<sequence>MIHIKPQPIKVEAFTVTGLSVRTQNVDEFNAEKAKLPKLWQKFYASPLSIKSGSPIYGVYSAYESDHTGFYTVTAGVAAPDPQINGFDKIRIQKGNYLIFKNSGPMPKAIIEIWQAIWHYFDTQSTVARAYETDFEVYMEQEECAVYIGIKNQIEKN</sequence>
<evidence type="ECO:0000259" key="1">
    <source>
        <dbReference type="SMART" id="SM00871"/>
    </source>
</evidence>
<dbReference type="Gene3D" id="3.20.80.10">
    <property type="entry name" value="Regulatory factor, effector binding domain"/>
    <property type="match status" value="1"/>
</dbReference>
<dbReference type="RefSeq" id="WP_058387683.1">
    <property type="nucleotide sequence ID" value="NZ_LNXW01000013.1"/>
</dbReference>
<feature type="domain" description="AraC effector-binding" evidence="1">
    <location>
        <begin position="4"/>
        <end position="151"/>
    </location>
</feature>
<gene>
    <name evidence="2" type="ORF">Lche_1568</name>
</gene>